<dbReference type="Pfam" id="PF01032">
    <property type="entry name" value="FecCD"/>
    <property type="match status" value="1"/>
</dbReference>
<feature type="transmembrane region" description="Helical" evidence="8">
    <location>
        <begin position="130"/>
        <end position="150"/>
    </location>
</feature>
<keyword evidence="10" id="KW-1185">Reference proteome</keyword>
<comment type="subcellular location">
    <subcellularLocation>
        <location evidence="1">Cell membrane</location>
        <topology evidence="1">Multi-pass membrane protein</topology>
    </subcellularLocation>
</comment>
<feature type="transmembrane region" description="Helical" evidence="8">
    <location>
        <begin position="291"/>
        <end position="309"/>
    </location>
</feature>
<evidence type="ECO:0000256" key="7">
    <source>
        <dbReference type="ARBA" id="ARBA00023136"/>
    </source>
</evidence>
<comment type="similarity">
    <text evidence="2">Belongs to the binding-protein-dependent transport system permease family. FecCD subfamily.</text>
</comment>
<feature type="transmembrane region" description="Helical" evidence="8">
    <location>
        <begin position="76"/>
        <end position="94"/>
    </location>
</feature>
<dbReference type="SUPFAM" id="SSF81345">
    <property type="entry name" value="ABC transporter involved in vitamin B12 uptake, BtuC"/>
    <property type="match status" value="1"/>
</dbReference>
<evidence type="ECO:0000256" key="3">
    <source>
        <dbReference type="ARBA" id="ARBA00022448"/>
    </source>
</evidence>
<protein>
    <submittedName>
        <fullName evidence="9">Iron chelate uptake ABC transporter family permease subunit</fullName>
    </submittedName>
</protein>
<sequence length="345" mass="35002">MSLTASRTDSPLRRRADPRPRRVIAAVLMVTAVAGILTLTLGDYPVDVPGVWQALIGAHEDRLARYFVREIRLPRVIGAVLVGAALGASGAIFQSLSRNPLGSPDLIGFTTGAATGALVEILLGTGSPTAVAGAAVLGGVASAVLIYLLAARRGVSGFRLVLVGVGIAAVLQSVNALLVVRADLAQAQSAAQWLAGSFNDIRWPGLVVLIPVLAVLLPWAIASRRSLDVLALGDELAGALGVAVGRSRLLLIVVGVLLVAVATAAVGPIAFVALGAPQVARRLTGASGPGVGAAAAVGGLLVLVCDVLAQRLFAPTQLAVGSVTGALGGAFLVWLLVVTWRGRRP</sequence>
<dbReference type="PANTHER" id="PTHR30472">
    <property type="entry name" value="FERRIC ENTEROBACTIN TRANSPORT SYSTEM PERMEASE PROTEIN"/>
    <property type="match status" value="1"/>
</dbReference>
<keyword evidence="6 8" id="KW-1133">Transmembrane helix</keyword>
<keyword evidence="7 8" id="KW-0472">Membrane</keyword>
<evidence type="ECO:0000313" key="10">
    <source>
        <dbReference type="Proteomes" id="UP000460221"/>
    </source>
</evidence>
<dbReference type="GO" id="GO:0033214">
    <property type="term" value="P:siderophore-iron import into cell"/>
    <property type="evidence" value="ECO:0007669"/>
    <property type="project" value="TreeGrafter"/>
</dbReference>
<evidence type="ECO:0000256" key="1">
    <source>
        <dbReference type="ARBA" id="ARBA00004651"/>
    </source>
</evidence>
<accession>A0A7K1FNV1</accession>
<dbReference type="Proteomes" id="UP000460221">
    <property type="component" value="Unassembled WGS sequence"/>
</dbReference>
<evidence type="ECO:0000313" key="9">
    <source>
        <dbReference type="EMBL" id="MTD14903.1"/>
    </source>
</evidence>
<comment type="caution">
    <text evidence="9">The sequence shown here is derived from an EMBL/GenBank/DDBJ whole genome shotgun (WGS) entry which is preliminary data.</text>
</comment>
<gene>
    <name evidence="9" type="ORF">GIS00_13235</name>
</gene>
<feature type="transmembrane region" description="Helical" evidence="8">
    <location>
        <begin position="23"/>
        <end position="42"/>
    </location>
</feature>
<dbReference type="Gene3D" id="1.10.3470.10">
    <property type="entry name" value="ABC transporter involved in vitamin B12 uptake, BtuC"/>
    <property type="match status" value="1"/>
</dbReference>
<feature type="transmembrane region" description="Helical" evidence="8">
    <location>
        <begin position="106"/>
        <end position="124"/>
    </location>
</feature>
<dbReference type="CDD" id="cd06550">
    <property type="entry name" value="TM_ABC_iron-siderophores_like"/>
    <property type="match status" value="1"/>
</dbReference>
<feature type="transmembrane region" description="Helical" evidence="8">
    <location>
        <begin position="318"/>
        <end position="340"/>
    </location>
</feature>
<organism evidence="9 10">
    <name type="scientific">Nakamurella alba</name>
    <dbReference type="NCBI Taxonomy" id="2665158"/>
    <lineage>
        <taxon>Bacteria</taxon>
        <taxon>Bacillati</taxon>
        <taxon>Actinomycetota</taxon>
        <taxon>Actinomycetes</taxon>
        <taxon>Nakamurellales</taxon>
        <taxon>Nakamurellaceae</taxon>
        <taxon>Nakamurella</taxon>
    </lineage>
</organism>
<dbReference type="PANTHER" id="PTHR30472:SF24">
    <property type="entry name" value="FERRIC ENTEROBACTIN TRANSPORT SYSTEM PERMEASE PROTEIN FEPG"/>
    <property type="match status" value="1"/>
</dbReference>
<feature type="transmembrane region" description="Helical" evidence="8">
    <location>
        <begin position="201"/>
        <end position="222"/>
    </location>
</feature>
<dbReference type="InterPro" id="IPR000522">
    <property type="entry name" value="ABC_transptr_permease_BtuC"/>
</dbReference>
<keyword evidence="3" id="KW-0813">Transport</keyword>
<keyword evidence="5 8" id="KW-0812">Transmembrane</keyword>
<reference evidence="9 10" key="1">
    <citation type="submission" date="2019-11" db="EMBL/GenBank/DDBJ databases">
        <authorList>
            <person name="Jiang L.-Q."/>
        </authorList>
    </citation>
    <scope>NUCLEOTIDE SEQUENCE [LARGE SCALE GENOMIC DNA]</scope>
    <source>
        <strain evidence="9 10">YIM 132087</strain>
    </source>
</reference>
<keyword evidence="4" id="KW-1003">Cell membrane</keyword>
<dbReference type="GO" id="GO:0005886">
    <property type="term" value="C:plasma membrane"/>
    <property type="evidence" value="ECO:0007669"/>
    <property type="project" value="UniProtKB-SubCell"/>
</dbReference>
<evidence type="ECO:0000256" key="5">
    <source>
        <dbReference type="ARBA" id="ARBA00022692"/>
    </source>
</evidence>
<dbReference type="AlphaFoldDB" id="A0A7K1FNV1"/>
<proteinExistence type="inferred from homology"/>
<feature type="transmembrane region" description="Helical" evidence="8">
    <location>
        <begin position="249"/>
        <end position="271"/>
    </location>
</feature>
<evidence type="ECO:0000256" key="2">
    <source>
        <dbReference type="ARBA" id="ARBA00007935"/>
    </source>
</evidence>
<dbReference type="InterPro" id="IPR037294">
    <property type="entry name" value="ABC_BtuC-like"/>
</dbReference>
<name>A0A7K1FNV1_9ACTN</name>
<evidence type="ECO:0000256" key="6">
    <source>
        <dbReference type="ARBA" id="ARBA00022989"/>
    </source>
</evidence>
<dbReference type="GO" id="GO:0022857">
    <property type="term" value="F:transmembrane transporter activity"/>
    <property type="evidence" value="ECO:0007669"/>
    <property type="project" value="InterPro"/>
</dbReference>
<evidence type="ECO:0000256" key="8">
    <source>
        <dbReference type="SAM" id="Phobius"/>
    </source>
</evidence>
<dbReference type="EMBL" id="WLYK01000005">
    <property type="protein sequence ID" value="MTD14903.1"/>
    <property type="molecule type" value="Genomic_DNA"/>
</dbReference>
<feature type="transmembrane region" description="Helical" evidence="8">
    <location>
        <begin position="157"/>
        <end position="181"/>
    </location>
</feature>
<evidence type="ECO:0000256" key="4">
    <source>
        <dbReference type="ARBA" id="ARBA00022475"/>
    </source>
</evidence>